<reference evidence="2" key="1">
    <citation type="journal article" date="2009" name="Proc. Natl. Acad. Sci. U.S.A.">
        <title>Eukaryote-to-eukaryote gene transfer events revealed by the genome sequence of the wine yeast Saccharomyces cerevisiae EC1118.</title>
        <authorList>
            <person name="Novo M."/>
            <person name="Bigey F."/>
            <person name="Beyne E."/>
            <person name="Galeote V."/>
            <person name="Gavory F."/>
            <person name="Mallet S."/>
            <person name="Cambot B."/>
            <person name="Legras J.L."/>
            <person name="Wincker P."/>
            <person name="Casaregola S."/>
            <person name="Dequin S."/>
        </authorList>
    </citation>
    <scope>NUCLEOTIDE SEQUENCE [LARGE SCALE GENOMIC DNA]</scope>
    <source>
        <strain evidence="2">Lalvin EC1118</strain>
        <strain>Lalvin EC1118 / Prise de mousse</strain>
    </source>
</reference>
<name>C8ZDR5_YEAS8</name>
<keyword evidence="1" id="KW-0812">Transmembrane</keyword>
<dbReference type="HOGENOM" id="CLU_2122979_0_0_1"/>
<keyword evidence="1" id="KW-1133">Transmembrane helix</keyword>
<accession>C8ZDR5</accession>
<protein>
    <submittedName>
        <fullName evidence="2">EC1118_1L7_1618p</fullName>
    </submittedName>
</protein>
<evidence type="ECO:0000313" key="2">
    <source>
        <dbReference type="EMBL" id="CAY81531.1"/>
    </source>
</evidence>
<feature type="transmembrane region" description="Helical" evidence="1">
    <location>
        <begin position="34"/>
        <end position="56"/>
    </location>
</feature>
<evidence type="ECO:0000256" key="1">
    <source>
        <dbReference type="SAM" id="Phobius"/>
    </source>
</evidence>
<sequence length="114" mass="13321">MGGNRIVSMYLTTLYYTKEIVDEKTREQEKGKTFFLTDALLNLIYILFFSSSVFNWTRCHLFDTSVIMLHSFHEDGALTNLISHLPTTTVPQYRQLHVPFAILRSCDLKRKSKK</sequence>
<proteinExistence type="predicted"/>
<dbReference type="AlphaFoldDB" id="C8ZDR5"/>
<keyword evidence="1" id="KW-0472">Membrane</keyword>
<gene>
    <name evidence="2" type="ORF">EC1118_1L7_1618g</name>
</gene>
<dbReference type="EMBL" id="FN393080">
    <property type="protein sequence ID" value="CAY81531.1"/>
    <property type="molecule type" value="Genomic_DNA"/>
</dbReference>
<organism evidence="2">
    <name type="scientific">Saccharomyces cerevisiae (strain Lalvin EC1118 / Prise de mousse)</name>
    <name type="common">Baker's yeast</name>
    <dbReference type="NCBI Taxonomy" id="643680"/>
    <lineage>
        <taxon>Eukaryota</taxon>
        <taxon>Fungi</taxon>
        <taxon>Dikarya</taxon>
        <taxon>Ascomycota</taxon>
        <taxon>Saccharomycotina</taxon>
        <taxon>Saccharomycetes</taxon>
        <taxon>Saccharomycetales</taxon>
        <taxon>Saccharomycetaceae</taxon>
        <taxon>Saccharomyces</taxon>
    </lineage>
</organism>